<dbReference type="InterPro" id="IPR020922">
    <property type="entry name" value="dITP/XTP_pyrophosphatase"/>
</dbReference>
<feature type="binding site" evidence="10">
    <location>
        <begin position="180"/>
        <end position="181"/>
    </location>
    <ligand>
        <name>substrate</name>
    </ligand>
</feature>
<comment type="cofactor">
    <cofactor evidence="10">
        <name>Mg(2+)</name>
        <dbReference type="ChEBI" id="CHEBI:18420"/>
    </cofactor>
    <text evidence="10">Binds 1 Mg(2+) ion per subunit.</text>
</comment>
<dbReference type="Proteomes" id="UP000002366">
    <property type="component" value="Chromosome"/>
</dbReference>
<evidence type="ECO:0000256" key="1">
    <source>
        <dbReference type="ARBA" id="ARBA00008023"/>
    </source>
</evidence>
<evidence type="ECO:0000256" key="5">
    <source>
        <dbReference type="ARBA" id="ARBA00022801"/>
    </source>
</evidence>
<comment type="catalytic activity">
    <reaction evidence="9 10">
        <text>XTP + H2O = XMP + diphosphate + H(+)</text>
        <dbReference type="Rhea" id="RHEA:28610"/>
        <dbReference type="ChEBI" id="CHEBI:15377"/>
        <dbReference type="ChEBI" id="CHEBI:15378"/>
        <dbReference type="ChEBI" id="CHEBI:33019"/>
        <dbReference type="ChEBI" id="CHEBI:57464"/>
        <dbReference type="ChEBI" id="CHEBI:61314"/>
        <dbReference type="EC" id="3.6.1.66"/>
    </reaction>
</comment>
<evidence type="ECO:0000256" key="8">
    <source>
        <dbReference type="ARBA" id="ARBA00051875"/>
    </source>
</evidence>
<evidence type="ECO:0000256" key="11">
    <source>
        <dbReference type="RuleBase" id="RU003781"/>
    </source>
</evidence>
<keyword evidence="3 10" id="KW-0479">Metal-binding</keyword>
<dbReference type="CDD" id="cd00515">
    <property type="entry name" value="HAM1"/>
    <property type="match status" value="1"/>
</dbReference>
<feature type="binding site" evidence="10">
    <location>
        <begin position="12"/>
        <end position="17"/>
    </location>
    <ligand>
        <name>substrate</name>
    </ligand>
</feature>
<dbReference type="KEGG" id="aco:Amico_0295"/>
<sequence length="196" mass="21635">MLASGKSVVFASSNRNKYEEVAELLAPLQIHLIFGPECQAIDVEETAQTYMGNAYIKAVTWAKKTGIPALADDSGLEVRALGWKPGIFSARVAPSTDGRNEWLLKSLEGIEDRVAKYVASFALCLPENGLVLITEGECWGRIAHERSGRGGFGYDPLFIPHGYERPFADLPDKIKARISHRAIASYQLIHIIHQQI</sequence>
<protein>
    <recommendedName>
        <fullName evidence="10">dITP/XTP pyrophosphatase</fullName>
        <ecNumber evidence="10">3.6.1.66</ecNumber>
    </recommendedName>
    <alternativeName>
        <fullName evidence="10">Non-canonical purine NTP pyrophosphatase</fullName>
    </alternativeName>
    <alternativeName>
        <fullName evidence="10">Non-standard purine NTP pyrophosphatase</fullName>
    </alternativeName>
    <alternativeName>
        <fullName evidence="10">Nucleoside-triphosphate diphosphatase</fullName>
    </alternativeName>
    <alternativeName>
        <fullName evidence="10">Nucleoside-triphosphate pyrophosphatase</fullName>
        <shortName evidence="10">NTPase</shortName>
    </alternativeName>
</protein>
<evidence type="ECO:0000256" key="7">
    <source>
        <dbReference type="ARBA" id="ARBA00023080"/>
    </source>
</evidence>
<dbReference type="FunFam" id="3.90.950.10:FF:000001">
    <property type="entry name" value="dITP/XTP pyrophosphatase"/>
    <property type="match status" value="1"/>
</dbReference>
<dbReference type="RefSeq" id="WP_013047706.1">
    <property type="nucleotide sequence ID" value="NC_014011.1"/>
</dbReference>
<keyword evidence="4 10" id="KW-0547">Nucleotide-binding</keyword>
<dbReference type="PANTHER" id="PTHR11067:SF9">
    <property type="entry name" value="INOSINE TRIPHOSPHATE PYROPHOSPHATASE"/>
    <property type="match status" value="1"/>
</dbReference>
<feature type="binding site" evidence="10">
    <location>
        <position position="73"/>
    </location>
    <ligand>
        <name>Mg(2+)</name>
        <dbReference type="ChEBI" id="CHEBI:18420"/>
    </ligand>
</feature>
<proteinExistence type="inferred from homology"/>
<comment type="catalytic activity">
    <reaction evidence="10">
        <text>ITP + H2O = IMP + diphosphate + H(+)</text>
        <dbReference type="Rhea" id="RHEA:29399"/>
        <dbReference type="ChEBI" id="CHEBI:15377"/>
        <dbReference type="ChEBI" id="CHEBI:15378"/>
        <dbReference type="ChEBI" id="CHEBI:33019"/>
        <dbReference type="ChEBI" id="CHEBI:58053"/>
        <dbReference type="ChEBI" id="CHEBI:61402"/>
        <dbReference type="EC" id="3.6.1.66"/>
    </reaction>
</comment>
<feature type="active site" description="Proton acceptor" evidence="10">
    <location>
        <position position="73"/>
    </location>
</feature>
<comment type="function">
    <text evidence="10">Pyrophosphatase that catalyzes the hydrolysis of nucleoside triphosphates to their monophosphate derivatives, with a high preference for the non-canonical purine nucleotides XTP (xanthosine triphosphate), dITP (deoxyinosine triphosphate) and ITP. Seems to function as a house-cleaning enzyme that removes non-canonical purine nucleotides from the nucleotide pool, thus preventing their incorporation into DNA/RNA and avoiding chromosomal lesions.</text>
</comment>
<dbReference type="GO" id="GO:0017111">
    <property type="term" value="F:ribonucleoside triphosphate phosphatase activity"/>
    <property type="evidence" value="ECO:0007669"/>
    <property type="project" value="InterPro"/>
</dbReference>
<dbReference type="OrthoDB" id="9807456at2"/>
<evidence type="ECO:0000256" key="6">
    <source>
        <dbReference type="ARBA" id="ARBA00022842"/>
    </source>
</evidence>
<accession>D5ED08</accession>
<gene>
    <name evidence="12" type="ordered locus">Amico_0295</name>
</gene>
<feature type="binding site" evidence="10">
    <location>
        <position position="74"/>
    </location>
    <ligand>
        <name>substrate</name>
    </ligand>
</feature>
<dbReference type="SUPFAM" id="SSF52972">
    <property type="entry name" value="ITPase-like"/>
    <property type="match status" value="1"/>
</dbReference>
<evidence type="ECO:0000256" key="3">
    <source>
        <dbReference type="ARBA" id="ARBA00022723"/>
    </source>
</evidence>
<dbReference type="GO" id="GO:0005829">
    <property type="term" value="C:cytosol"/>
    <property type="evidence" value="ECO:0007669"/>
    <property type="project" value="TreeGrafter"/>
</dbReference>
<name>D5ED08_AMICL</name>
<keyword evidence="13" id="KW-1185">Reference proteome</keyword>
<dbReference type="GO" id="GO:0035870">
    <property type="term" value="F:dITP diphosphatase activity"/>
    <property type="evidence" value="ECO:0007669"/>
    <property type="project" value="UniProtKB-UniRule"/>
</dbReference>
<dbReference type="AlphaFoldDB" id="D5ED08"/>
<evidence type="ECO:0000256" key="2">
    <source>
        <dbReference type="ARBA" id="ARBA00011738"/>
    </source>
</evidence>
<dbReference type="GO" id="GO:0009146">
    <property type="term" value="P:purine nucleoside triphosphate catabolic process"/>
    <property type="evidence" value="ECO:0007669"/>
    <property type="project" value="UniProtKB-UniRule"/>
</dbReference>
<evidence type="ECO:0000256" key="9">
    <source>
        <dbReference type="ARBA" id="ARBA00052017"/>
    </source>
</evidence>
<dbReference type="GO" id="GO:0000166">
    <property type="term" value="F:nucleotide binding"/>
    <property type="evidence" value="ECO:0007669"/>
    <property type="project" value="UniProtKB-KW"/>
</dbReference>
<keyword evidence="7 10" id="KW-0546">Nucleotide metabolism</keyword>
<evidence type="ECO:0000256" key="10">
    <source>
        <dbReference type="HAMAP-Rule" id="MF_01405"/>
    </source>
</evidence>
<organism evidence="12 13">
    <name type="scientific">Aminobacterium colombiense (strain DSM 12261 / ALA-1)</name>
    <dbReference type="NCBI Taxonomy" id="572547"/>
    <lineage>
        <taxon>Bacteria</taxon>
        <taxon>Thermotogati</taxon>
        <taxon>Synergistota</taxon>
        <taxon>Synergistia</taxon>
        <taxon>Synergistales</taxon>
        <taxon>Aminobacteriaceae</taxon>
        <taxon>Aminobacterium</taxon>
    </lineage>
</organism>
<dbReference type="GO" id="GO:0046872">
    <property type="term" value="F:metal ion binding"/>
    <property type="evidence" value="ECO:0007669"/>
    <property type="project" value="UniProtKB-KW"/>
</dbReference>
<dbReference type="Pfam" id="PF01725">
    <property type="entry name" value="Ham1p_like"/>
    <property type="match status" value="1"/>
</dbReference>
<dbReference type="GO" id="GO:0009117">
    <property type="term" value="P:nucleotide metabolic process"/>
    <property type="evidence" value="ECO:0007669"/>
    <property type="project" value="UniProtKB-KW"/>
</dbReference>
<dbReference type="GO" id="GO:0036220">
    <property type="term" value="F:ITP diphosphatase activity"/>
    <property type="evidence" value="ECO:0007669"/>
    <property type="project" value="UniProtKB-UniRule"/>
</dbReference>
<dbReference type="GO" id="GO:0036222">
    <property type="term" value="F:XTP diphosphatase activity"/>
    <property type="evidence" value="ECO:0007669"/>
    <property type="project" value="UniProtKB-UniRule"/>
</dbReference>
<feature type="binding site" evidence="10">
    <location>
        <position position="175"/>
    </location>
    <ligand>
        <name>substrate</name>
    </ligand>
</feature>
<dbReference type="InterPro" id="IPR029001">
    <property type="entry name" value="ITPase-like_fam"/>
</dbReference>
<dbReference type="HAMAP" id="MF_01405">
    <property type="entry name" value="Non_canon_purine_NTPase"/>
    <property type="match status" value="1"/>
</dbReference>
<evidence type="ECO:0000256" key="4">
    <source>
        <dbReference type="ARBA" id="ARBA00022741"/>
    </source>
</evidence>
<comment type="catalytic activity">
    <reaction evidence="8 10">
        <text>dITP + H2O = dIMP + diphosphate + H(+)</text>
        <dbReference type="Rhea" id="RHEA:28342"/>
        <dbReference type="ChEBI" id="CHEBI:15377"/>
        <dbReference type="ChEBI" id="CHEBI:15378"/>
        <dbReference type="ChEBI" id="CHEBI:33019"/>
        <dbReference type="ChEBI" id="CHEBI:61194"/>
        <dbReference type="ChEBI" id="CHEBI:61382"/>
        <dbReference type="EC" id="3.6.1.66"/>
    </reaction>
</comment>
<comment type="subunit">
    <text evidence="2 10">Homodimer.</text>
</comment>
<keyword evidence="6 10" id="KW-0460">Magnesium</keyword>
<reference evidence="12 13" key="1">
    <citation type="journal article" date="2010" name="Stand. Genomic Sci.">
        <title>Complete genome sequence of Aminobacterium colombiense type strain (ALA-1).</title>
        <authorList>
            <person name="Chertkov O."/>
            <person name="Sikorski J."/>
            <person name="Brambilla E."/>
            <person name="Lapidus A."/>
            <person name="Copeland A."/>
            <person name="Glavina Del Rio T."/>
            <person name="Nolan M."/>
            <person name="Lucas S."/>
            <person name="Tice H."/>
            <person name="Cheng J.F."/>
            <person name="Han C."/>
            <person name="Detter J.C."/>
            <person name="Bruce D."/>
            <person name="Tapia R."/>
            <person name="Goodwin L."/>
            <person name="Pitluck S."/>
            <person name="Liolios K."/>
            <person name="Ivanova N."/>
            <person name="Mavromatis K."/>
            <person name="Ovchinnikova G."/>
            <person name="Pati A."/>
            <person name="Chen A."/>
            <person name="Palaniappan K."/>
            <person name="Land M."/>
            <person name="Hauser L."/>
            <person name="Chang Y.J."/>
            <person name="Jeffries C.D."/>
            <person name="Spring S."/>
            <person name="Rohde M."/>
            <person name="Goker M."/>
            <person name="Bristow J."/>
            <person name="Eisen J.A."/>
            <person name="Markowitz V."/>
            <person name="Hugenholtz P."/>
            <person name="Kyrpides N.C."/>
            <person name="Klenk H.P."/>
        </authorList>
    </citation>
    <scope>NUCLEOTIDE SEQUENCE [LARGE SCALE GENOMIC DNA]</scope>
    <source>
        <strain evidence="13">DSM 12261 / ALA-1</strain>
    </source>
</reference>
<feature type="binding site" evidence="10">
    <location>
        <begin position="152"/>
        <end position="155"/>
    </location>
    <ligand>
        <name>substrate</name>
    </ligand>
</feature>
<dbReference type="NCBIfam" id="TIGR00042">
    <property type="entry name" value="RdgB/HAM1 family non-canonical purine NTP pyrophosphatase"/>
    <property type="match status" value="1"/>
</dbReference>
<feature type="binding site" evidence="10">
    <location>
        <position position="44"/>
    </location>
    <ligand>
        <name>Mg(2+)</name>
        <dbReference type="ChEBI" id="CHEBI:18420"/>
    </ligand>
</feature>
<dbReference type="InterPro" id="IPR002637">
    <property type="entry name" value="RdgB/HAM1"/>
</dbReference>
<comment type="similarity">
    <text evidence="1 10 11">Belongs to the HAM1 NTPase family.</text>
</comment>
<dbReference type="STRING" id="572547.Amico_0295"/>
<dbReference type="eggNOG" id="COG0127">
    <property type="taxonomic scope" value="Bacteria"/>
</dbReference>
<dbReference type="EC" id="3.6.1.66" evidence="10"/>
<keyword evidence="5 10" id="KW-0378">Hydrolase</keyword>
<evidence type="ECO:0000313" key="13">
    <source>
        <dbReference type="Proteomes" id="UP000002366"/>
    </source>
</evidence>
<dbReference type="Gene3D" id="3.90.950.10">
    <property type="match status" value="1"/>
</dbReference>
<dbReference type="EMBL" id="CP001997">
    <property type="protein sequence ID" value="ADE56440.1"/>
    <property type="molecule type" value="Genomic_DNA"/>
</dbReference>
<evidence type="ECO:0000313" key="12">
    <source>
        <dbReference type="EMBL" id="ADE56440.1"/>
    </source>
</evidence>
<dbReference type="PANTHER" id="PTHR11067">
    <property type="entry name" value="INOSINE TRIPHOSPHATE PYROPHOSPHATASE/HAM1 PROTEIN"/>
    <property type="match status" value="1"/>
</dbReference>
<dbReference type="HOGENOM" id="CLU_082080_0_3_0"/>